<protein>
    <submittedName>
        <fullName evidence="1">Uncharacterized protein</fullName>
    </submittedName>
</protein>
<reference evidence="1 2" key="1">
    <citation type="journal article" date="2019" name="Commun. Biol.">
        <title>The bagworm genome reveals a unique fibroin gene that provides high tensile strength.</title>
        <authorList>
            <person name="Kono N."/>
            <person name="Nakamura H."/>
            <person name="Ohtoshi R."/>
            <person name="Tomita M."/>
            <person name="Numata K."/>
            <person name="Arakawa K."/>
        </authorList>
    </citation>
    <scope>NUCLEOTIDE SEQUENCE [LARGE SCALE GENOMIC DNA]</scope>
</reference>
<accession>A0A4C1UZI5</accession>
<dbReference type="Proteomes" id="UP000299102">
    <property type="component" value="Unassembled WGS sequence"/>
</dbReference>
<dbReference type="EMBL" id="BGZK01000252">
    <property type="protein sequence ID" value="GBP31881.1"/>
    <property type="molecule type" value="Genomic_DNA"/>
</dbReference>
<comment type="caution">
    <text evidence="1">The sequence shown here is derived from an EMBL/GenBank/DDBJ whole genome shotgun (WGS) entry which is preliminary data.</text>
</comment>
<organism evidence="1 2">
    <name type="scientific">Eumeta variegata</name>
    <name type="common">Bagworm moth</name>
    <name type="synonym">Eumeta japonica</name>
    <dbReference type="NCBI Taxonomy" id="151549"/>
    <lineage>
        <taxon>Eukaryota</taxon>
        <taxon>Metazoa</taxon>
        <taxon>Ecdysozoa</taxon>
        <taxon>Arthropoda</taxon>
        <taxon>Hexapoda</taxon>
        <taxon>Insecta</taxon>
        <taxon>Pterygota</taxon>
        <taxon>Neoptera</taxon>
        <taxon>Endopterygota</taxon>
        <taxon>Lepidoptera</taxon>
        <taxon>Glossata</taxon>
        <taxon>Ditrysia</taxon>
        <taxon>Tineoidea</taxon>
        <taxon>Psychidae</taxon>
        <taxon>Oiketicinae</taxon>
        <taxon>Eumeta</taxon>
    </lineage>
</organism>
<sequence length="158" mass="17986">MYDDALIVRRWALSVEQRWPKNHSEKKKEQITKDLREINRFELSENAARAAAGERRAPLGGGDFRLVHCLIENFCSKRAADFRPLGFLLNDLTEARSESFGKDIPKNVFIILMSEPKKTARKDGKNSIPNKKNNTAGLLLVRRVIDGSLKYDDLTQTA</sequence>
<evidence type="ECO:0000313" key="1">
    <source>
        <dbReference type="EMBL" id="GBP31881.1"/>
    </source>
</evidence>
<evidence type="ECO:0000313" key="2">
    <source>
        <dbReference type="Proteomes" id="UP000299102"/>
    </source>
</evidence>
<gene>
    <name evidence="1" type="ORF">EVAR_16656_1</name>
</gene>
<dbReference type="AlphaFoldDB" id="A0A4C1UZI5"/>
<proteinExistence type="predicted"/>
<name>A0A4C1UZI5_EUMVA</name>
<keyword evidence="2" id="KW-1185">Reference proteome</keyword>